<dbReference type="HOGENOM" id="CLU_001197_1_0_1"/>
<evidence type="ECO:0000256" key="7">
    <source>
        <dbReference type="SAM" id="MobiDB-lite"/>
    </source>
</evidence>
<dbReference type="Pfam" id="PF24598">
    <property type="entry name" value="DOP1_C"/>
    <property type="match status" value="1"/>
</dbReference>
<dbReference type="SUPFAM" id="SSF48371">
    <property type="entry name" value="ARM repeat"/>
    <property type="match status" value="1"/>
</dbReference>
<keyword evidence="4" id="KW-0333">Golgi apparatus</keyword>
<evidence type="ECO:0000256" key="2">
    <source>
        <dbReference type="ARBA" id="ARBA00022448"/>
    </source>
</evidence>
<evidence type="ECO:0000256" key="1">
    <source>
        <dbReference type="ARBA" id="ARBA00004395"/>
    </source>
</evidence>
<dbReference type="eggNOG" id="KOG3613">
    <property type="taxonomic scope" value="Eukaryota"/>
</dbReference>
<dbReference type="GO" id="GO:0005829">
    <property type="term" value="C:cytosol"/>
    <property type="evidence" value="ECO:0007669"/>
    <property type="project" value="GOC"/>
</dbReference>
<dbReference type="GO" id="GO:0015031">
    <property type="term" value="P:protein transport"/>
    <property type="evidence" value="ECO:0007669"/>
    <property type="project" value="UniProtKB-KW"/>
</dbReference>
<dbReference type="KEGG" id="bcom:BAUCODRAFT_62777"/>
<dbReference type="GO" id="GO:0006895">
    <property type="term" value="P:Golgi to endosome transport"/>
    <property type="evidence" value="ECO:0007669"/>
    <property type="project" value="InterPro"/>
</dbReference>
<organism evidence="11 12">
    <name type="scientific">Baudoinia panamericana (strain UAMH 10762)</name>
    <name type="common">Angels' share fungus</name>
    <name type="synonym">Baudoinia compniacensis (strain UAMH 10762)</name>
    <dbReference type="NCBI Taxonomy" id="717646"/>
    <lineage>
        <taxon>Eukaryota</taxon>
        <taxon>Fungi</taxon>
        <taxon>Dikarya</taxon>
        <taxon>Ascomycota</taxon>
        <taxon>Pezizomycotina</taxon>
        <taxon>Dothideomycetes</taxon>
        <taxon>Dothideomycetidae</taxon>
        <taxon>Mycosphaerellales</taxon>
        <taxon>Teratosphaeriaceae</taxon>
        <taxon>Baudoinia</taxon>
    </lineage>
</organism>
<dbReference type="Proteomes" id="UP000011761">
    <property type="component" value="Unassembled WGS sequence"/>
</dbReference>
<evidence type="ECO:0000256" key="4">
    <source>
        <dbReference type="ARBA" id="ARBA00023034"/>
    </source>
</evidence>
<dbReference type="STRING" id="717646.M2NKS8"/>
<feature type="region of interest" description="Disordered" evidence="7">
    <location>
        <begin position="568"/>
        <end position="590"/>
    </location>
</feature>
<keyword evidence="5" id="KW-0472">Membrane</keyword>
<keyword evidence="2" id="KW-0813">Transport</keyword>
<reference evidence="11 12" key="1">
    <citation type="journal article" date="2012" name="PLoS Pathog.">
        <title>Diverse lifestyles and strategies of plant pathogenesis encoded in the genomes of eighteen Dothideomycetes fungi.</title>
        <authorList>
            <person name="Ohm R.A."/>
            <person name="Feau N."/>
            <person name="Henrissat B."/>
            <person name="Schoch C.L."/>
            <person name="Horwitz B.A."/>
            <person name="Barry K.W."/>
            <person name="Condon B.J."/>
            <person name="Copeland A.C."/>
            <person name="Dhillon B."/>
            <person name="Glaser F."/>
            <person name="Hesse C.N."/>
            <person name="Kosti I."/>
            <person name="LaButti K."/>
            <person name="Lindquist E.A."/>
            <person name="Lucas S."/>
            <person name="Salamov A.A."/>
            <person name="Bradshaw R.E."/>
            <person name="Ciuffetti L."/>
            <person name="Hamelin R.C."/>
            <person name="Kema G.H.J."/>
            <person name="Lawrence C."/>
            <person name="Scott J.A."/>
            <person name="Spatafora J.W."/>
            <person name="Turgeon B.G."/>
            <person name="de Wit P.J.G.M."/>
            <person name="Zhong S."/>
            <person name="Goodwin S.B."/>
            <person name="Grigoriev I.V."/>
        </authorList>
    </citation>
    <scope>NUCLEOTIDE SEQUENCE [LARGE SCALE GENOMIC DNA]</scope>
    <source>
        <strain evidence="11 12">UAMH 10762</strain>
    </source>
</reference>
<feature type="region of interest" description="Disordered" evidence="7">
    <location>
        <begin position="1"/>
        <end position="28"/>
    </location>
</feature>
<sequence length="1835" mass="201610">MNIDVMSGGRSVSPTSSGRSSPVPRATRRAVEDEIYKADKGLRRYGVLVERAVSSWETAPREWADYIAFLGRLLKAIQSHPKDIPVLPHTPAVASKLAQCLNPALPSGVHQKALEVYTYIFSTFSLAYLSDHLSDYFPGLAPVLSFASLTVRPVVYSLYENYIARLSNAVLRPALKALILSLLPPLEDETAEDFERAVSILDSLKDKFSKADDDGALAGFYWQSVFLCVITSVSRRQGALNYLVRRLPSFAPRHMNLTTDDDSIFTADGNVSVLSAEAQAAVSPEPGLLLRCFASGLADSNPLVQRGYLDLLVAKLPLHSVVIRQLAELKDSDRLTAAATYILLRRDMSLNRRLWSWFLGPAAKVSDVASPGTASNDTPVAADDPTSQQIKYFEQYARSLLERCVLGLLQSADVSAAQKARPFRICVSLMDRWEIGGTLLPSIFPTAMNALYAYGKVSSASDVEEVLRSASIFFDGIEANLVWQSFCALIQSAFQTSTIDPEPLMLVVWVLEHFNVNDEEMINVHGPMALALLTSLLSQSLDAPSGSGDGGLAALRLATHLAELGSQTALRASPAPTGEESLTHREPEDLQESVGKYYERAVRSAWRVPAPIDNATLAAVTLRFIASFTARVLRHNEEQIIHASVTLLMIEQGRTHSVDGAVFDELFQVVENRLASSGEEAGDTVAFPILSSITSVLLSPVSRLPENITITTRSIRSLIAKLWSHLSHSKPKYHVEAVRHLWRINDTVASEDILNVALLELLQLDFPPAGFNFGNPSASKTEAVRRFTVLWDHSIPSQATAHATGVTRRGSSLWNVPDATQLIQRLRSLREPMLRILDTVHDVGYPAFGVTTRWLGQLPSLARVFAILFQQLHDSFGLYLEHNARESRHDRTGEDTERSLAYALTLFTDLLSHGSEWTWDCLTSNHTDSSEQAANGVSELVHVCVKLLARKPQPSKQLDLKAIALLKSIMTSSAASKENTLEIDGALIDRMMLCLREEDDILQGAILPLITAALRLRFGTETVASQGEDSHRRSLSTQQASISAAKTERPNGIHAPNIAPPAQLLQCLQMAFSSSAARLRLNEWVEFLATVLPLYGDAIFASLIPLVETLCRELSKAFEELVVLSRQHIPPSTVSPDVTIIGLLEGLDLTLARAHRCLVTDDMSDEAPRMGAPTQSFLGGVAAGVFKATGPPSKTTQANSRLTVILALQDAAKINLTMWAWCNDGSVVANYDRNSAATAHYWTQRVRNKCRFLLEQMFSAELLESVEVVIKQWRTASRDEEAAAAITLLQALQASTPRYVLPAILDSICSRANPSALPASRLSTQTIDLAGSDIAVFLLAYVDAIEDDAMDEVWPECLAFLRDVLANPLPYRQVMAPLLALIHMLARKVGNTNFGDQRKMRRELADNFQRLLAATFTTTPSGNVLKEAQADVEQEAQEVTTVPIRHQSMTLTAVLRRVVPDLSTILEYPDKISAAFNAITTNLLSPPIHAKGFPTNMSAEYCKLLLQVARELPTSKAWKKDVTDAFNDPKLLASGVRQMQDAWLPILHQWTVRDHDQMSELLARLTPPSSAGIMFGVGANAARLEADRKTQLNLRRMCLLLLASPVNTWVAYLHDFDEKLVALFTASPTSSPSSAAKADLFLLCEALILAFTPIHLSPLWPTINENLQHALTDIVGGHPTKPALNNLGLLQACKFLDMLIALSPEEFQLHEWLYISDTIDAVYQPIDRISSALVEEIADALAKEDSGQSQVPSSELANNTSKTIPGRLLLANFSLETADLKAMPKDDFAITVLRPFLNQLSMYAYDGVYAMETVNSEACRHSLLKDLLDLSTIVE</sequence>
<dbReference type="OMA" id="GLETCIA"/>
<keyword evidence="12" id="KW-1185">Reference proteome</keyword>
<dbReference type="RefSeq" id="XP_007672550.1">
    <property type="nucleotide sequence ID" value="XM_007674360.1"/>
</dbReference>
<dbReference type="PANTHER" id="PTHR14042:SF24">
    <property type="entry name" value="PROTEIN DOPEY-1 HOMOLOG"/>
    <property type="match status" value="1"/>
</dbReference>
<evidence type="ECO:0000259" key="9">
    <source>
        <dbReference type="Pfam" id="PF24597"/>
    </source>
</evidence>
<dbReference type="PANTHER" id="PTHR14042">
    <property type="entry name" value="DOPEY-RELATED"/>
    <property type="match status" value="1"/>
</dbReference>
<dbReference type="InterPro" id="IPR056457">
    <property type="entry name" value="DOP1_C"/>
</dbReference>
<name>M2NKS8_BAUPA</name>
<dbReference type="EMBL" id="KB445551">
    <property type="protein sequence ID" value="EMD00050.1"/>
    <property type="molecule type" value="Genomic_DNA"/>
</dbReference>
<evidence type="ECO:0000313" key="11">
    <source>
        <dbReference type="EMBL" id="EMD00050.1"/>
    </source>
</evidence>
<proteinExistence type="inferred from homology"/>
<dbReference type="Pfam" id="PF04118">
    <property type="entry name" value="Dopey_N"/>
    <property type="match status" value="1"/>
</dbReference>
<feature type="domain" description="DOP1-like middle TPR" evidence="9">
    <location>
        <begin position="392"/>
        <end position="598"/>
    </location>
</feature>
<feature type="domain" description="DOP1-like C-terminal" evidence="10">
    <location>
        <begin position="1337"/>
        <end position="1810"/>
    </location>
</feature>
<comment type="similarity">
    <text evidence="6">Belongs to the DOP1 family.</text>
</comment>
<dbReference type="InterPro" id="IPR040314">
    <property type="entry name" value="DOP1"/>
</dbReference>
<evidence type="ECO:0000313" key="12">
    <source>
        <dbReference type="Proteomes" id="UP000011761"/>
    </source>
</evidence>
<feature type="compositionally biased region" description="Low complexity" evidence="7">
    <location>
        <begin position="7"/>
        <end position="25"/>
    </location>
</feature>
<evidence type="ECO:0000256" key="6">
    <source>
        <dbReference type="ARBA" id="ARBA00046326"/>
    </source>
</evidence>
<dbReference type="OrthoDB" id="297643at2759"/>
<dbReference type="GO" id="GO:0005802">
    <property type="term" value="C:trans-Golgi network"/>
    <property type="evidence" value="ECO:0007669"/>
    <property type="project" value="TreeGrafter"/>
</dbReference>
<dbReference type="GeneID" id="19116022"/>
<protein>
    <submittedName>
        <fullName evidence="11">Uncharacterized protein</fullName>
    </submittedName>
</protein>
<feature type="domain" description="DOP1 N-terminal" evidence="8">
    <location>
        <begin position="40"/>
        <end position="362"/>
    </location>
</feature>
<gene>
    <name evidence="11" type="ORF">BAUCODRAFT_62777</name>
</gene>
<keyword evidence="3" id="KW-0653">Protein transport</keyword>
<evidence type="ECO:0000256" key="5">
    <source>
        <dbReference type="ARBA" id="ARBA00023136"/>
    </source>
</evidence>
<evidence type="ECO:0000259" key="8">
    <source>
        <dbReference type="Pfam" id="PF04118"/>
    </source>
</evidence>
<dbReference type="GO" id="GO:0000139">
    <property type="term" value="C:Golgi membrane"/>
    <property type="evidence" value="ECO:0007669"/>
    <property type="project" value="UniProtKB-SubCell"/>
</dbReference>
<dbReference type="InterPro" id="IPR056458">
    <property type="entry name" value="TPR_DOP1_M"/>
</dbReference>
<evidence type="ECO:0000259" key="10">
    <source>
        <dbReference type="Pfam" id="PF24598"/>
    </source>
</evidence>
<comment type="subcellular location">
    <subcellularLocation>
        <location evidence="1">Golgi apparatus membrane</location>
        <topology evidence="1">Peripheral membrane protein</topology>
    </subcellularLocation>
</comment>
<accession>M2NKS8</accession>
<dbReference type="InterPro" id="IPR016024">
    <property type="entry name" value="ARM-type_fold"/>
</dbReference>
<dbReference type="Pfam" id="PF24597">
    <property type="entry name" value="TPR_DOP1_M"/>
    <property type="match status" value="1"/>
</dbReference>
<dbReference type="InterPro" id="IPR007249">
    <property type="entry name" value="DOP1_N"/>
</dbReference>
<dbReference type="GO" id="GO:0005768">
    <property type="term" value="C:endosome"/>
    <property type="evidence" value="ECO:0007669"/>
    <property type="project" value="TreeGrafter"/>
</dbReference>
<evidence type="ECO:0000256" key="3">
    <source>
        <dbReference type="ARBA" id="ARBA00022927"/>
    </source>
</evidence>